<sequence length="100" mass="11130">MASCNPFDVAFKSEPAVLFEKVKVMLAQYNGTVTGNEQQASFQLTIPVIGQIKGKYVVNGKVATITITDRPWLLACTTVEKFLRDKIAEMENLDLHELLV</sequence>
<accession>A0A853I4B2</accession>
<evidence type="ECO:0000313" key="1">
    <source>
        <dbReference type="EMBL" id="NYZ66372.1"/>
    </source>
</evidence>
<organism evidence="1 2">
    <name type="scientific">Spartinivicinus marinus</name>
    <dbReference type="NCBI Taxonomy" id="2994442"/>
    <lineage>
        <taxon>Bacteria</taxon>
        <taxon>Pseudomonadati</taxon>
        <taxon>Pseudomonadota</taxon>
        <taxon>Gammaproteobacteria</taxon>
        <taxon>Oceanospirillales</taxon>
        <taxon>Zooshikellaceae</taxon>
        <taxon>Spartinivicinus</taxon>
    </lineage>
</organism>
<gene>
    <name evidence="1" type="ORF">H0A36_10150</name>
</gene>
<dbReference type="RefSeq" id="WP_180568400.1">
    <property type="nucleotide sequence ID" value="NZ_JACCKB010000013.1"/>
</dbReference>
<protein>
    <submittedName>
        <fullName evidence="1">Uncharacterized protein</fullName>
    </submittedName>
</protein>
<name>A0A853I4B2_9GAMM</name>
<evidence type="ECO:0000313" key="2">
    <source>
        <dbReference type="Proteomes" id="UP000569732"/>
    </source>
</evidence>
<comment type="caution">
    <text evidence="1">The sequence shown here is derived from an EMBL/GenBank/DDBJ whole genome shotgun (WGS) entry which is preliminary data.</text>
</comment>
<keyword evidence="2" id="KW-1185">Reference proteome</keyword>
<proteinExistence type="predicted"/>
<dbReference type="EMBL" id="JACCKB010000013">
    <property type="protein sequence ID" value="NYZ66372.1"/>
    <property type="molecule type" value="Genomic_DNA"/>
</dbReference>
<dbReference type="AlphaFoldDB" id="A0A853I4B2"/>
<dbReference type="Proteomes" id="UP000569732">
    <property type="component" value="Unassembled WGS sequence"/>
</dbReference>
<reference evidence="1 2" key="1">
    <citation type="submission" date="2020-07" db="EMBL/GenBank/DDBJ databases">
        <title>Endozoicomonas sp. nov., isolated from sediment.</title>
        <authorList>
            <person name="Gu T."/>
        </authorList>
    </citation>
    <scope>NUCLEOTIDE SEQUENCE [LARGE SCALE GENOMIC DNA]</scope>
    <source>
        <strain evidence="1 2">SM1973</strain>
    </source>
</reference>